<organism evidence="1">
    <name type="scientific">bioreactor metagenome</name>
    <dbReference type="NCBI Taxonomy" id="1076179"/>
    <lineage>
        <taxon>unclassified sequences</taxon>
        <taxon>metagenomes</taxon>
        <taxon>ecological metagenomes</taxon>
    </lineage>
</organism>
<reference evidence="1" key="1">
    <citation type="submission" date="2019-08" db="EMBL/GenBank/DDBJ databases">
        <authorList>
            <person name="Kucharzyk K."/>
            <person name="Murdoch R.W."/>
            <person name="Higgins S."/>
            <person name="Loffler F."/>
        </authorList>
    </citation>
    <scope>NUCLEOTIDE SEQUENCE</scope>
</reference>
<accession>A0A645F634</accession>
<proteinExistence type="predicted"/>
<dbReference type="AlphaFoldDB" id="A0A645F634"/>
<comment type="caution">
    <text evidence="1">The sequence shown here is derived from an EMBL/GenBank/DDBJ whole genome shotgun (WGS) entry which is preliminary data.</text>
</comment>
<name>A0A645F634_9ZZZZ</name>
<sequence>MMAAWFKIYVYSGSFNIFAGIPDSLDLCVRFTAALMPPCAYYF</sequence>
<dbReference type="EMBL" id="VSSQ01053954">
    <property type="protein sequence ID" value="MPN07943.1"/>
    <property type="molecule type" value="Genomic_DNA"/>
</dbReference>
<evidence type="ECO:0000313" key="1">
    <source>
        <dbReference type="EMBL" id="MPN07943.1"/>
    </source>
</evidence>
<gene>
    <name evidence="1" type="ORF">SDC9_155218</name>
</gene>
<protein>
    <submittedName>
        <fullName evidence="1">Uncharacterized protein</fullName>
    </submittedName>
</protein>